<evidence type="ECO:0000259" key="21">
    <source>
        <dbReference type="PROSITE" id="PS51383"/>
    </source>
</evidence>
<keyword evidence="14" id="KW-0413">Isomerase</keyword>
<comment type="similarity">
    <text evidence="4">In the N-terminal section; belongs to the NnrE/AIBP family.</text>
</comment>
<dbReference type="InterPro" id="IPR029056">
    <property type="entry name" value="Ribokinase-like"/>
</dbReference>
<evidence type="ECO:0000256" key="8">
    <source>
        <dbReference type="ARBA" id="ARBA00022723"/>
    </source>
</evidence>
<evidence type="ECO:0000259" key="22">
    <source>
        <dbReference type="PROSITE" id="PS51385"/>
    </source>
</evidence>
<keyword evidence="9" id="KW-0547">Nucleotide-binding</keyword>
<dbReference type="GO" id="GO:0046872">
    <property type="term" value="F:metal ion binding"/>
    <property type="evidence" value="ECO:0007669"/>
    <property type="project" value="UniProtKB-KW"/>
</dbReference>
<evidence type="ECO:0000256" key="18">
    <source>
        <dbReference type="ARBA" id="ARBA00032624"/>
    </source>
</evidence>
<evidence type="ECO:0000256" key="15">
    <source>
        <dbReference type="ARBA" id="ARBA00023239"/>
    </source>
</evidence>
<evidence type="ECO:0000256" key="17">
    <source>
        <dbReference type="ARBA" id="ARBA00025153"/>
    </source>
</evidence>
<dbReference type="Gene3D" id="3.40.1190.20">
    <property type="match status" value="1"/>
</dbReference>
<dbReference type="CDD" id="cd01171">
    <property type="entry name" value="YXKO-related"/>
    <property type="match status" value="1"/>
</dbReference>
<comment type="cofactor">
    <cofactor evidence="3">
        <name>K(+)</name>
        <dbReference type="ChEBI" id="CHEBI:29103"/>
    </cofactor>
</comment>
<dbReference type="SUPFAM" id="SSF53613">
    <property type="entry name" value="Ribokinase-like"/>
    <property type="match status" value="1"/>
</dbReference>
<keyword evidence="13" id="KW-0520">NAD</keyword>
<name>A0A381UA39_9ZZZZ</name>
<dbReference type="PANTHER" id="PTHR12592:SF0">
    <property type="entry name" value="ATP-DEPENDENT (S)-NAD(P)H-HYDRATE DEHYDRATASE"/>
    <property type="match status" value="1"/>
</dbReference>
<dbReference type="InterPro" id="IPR030677">
    <property type="entry name" value="Nnr"/>
</dbReference>
<evidence type="ECO:0000256" key="12">
    <source>
        <dbReference type="ARBA" id="ARBA00022958"/>
    </source>
</evidence>
<dbReference type="PROSITE" id="PS51383">
    <property type="entry name" value="YJEF_C_3"/>
    <property type="match status" value="1"/>
</dbReference>
<comment type="function">
    <text evidence="17">Bifunctional enzyme that catalyzes the epimerization of the S- and R-forms of NAD(P)HX and the dehydration of the S-form of NAD(P)HX at the expense of ADP, which is converted to AMP. This allows the repair of both epimers of NAD(P)HX, a damaged form of NAD(P)H that is a result of enzymatic or heat-dependent hydration.</text>
</comment>
<dbReference type="GO" id="GO:0052856">
    <property type="term" value="F:NAD(P)HX epimerase activity"/>
    <property type="evidence" value="ECO:0007669"/>
    <property type="project" value="UniProtKB-EC"/>
</dbReference>
<dbReference type="GO" id="GO:0052855">
    <property type="term" value="F:ADP-dependent NAD(P)H-hydrate dehydratase activity"/>
    <property type="evidence" value="ECO:0007669"/>
    <property type="project" value="UniProtKB-EC"/>
</dbReference>
<evidence type="ECO:0000256" key="13">
    <source>
        <dbReference type="ARBA" id="ARBA00023027"/>
    </source>
</evidence>
<comment type="similarity">
    <text evidence="5">In the C-terminal section; belongs to the NnrD/CARKD family.</text>
</comment>
<dbReference type="HAMAP" id="MF_01965">
    <property type="entry name" value="NADHX_dehydratase"/>
    <property type="match status" value="1"/>
</dbReference>
<evidence type="ECO:0000256" key="2">
    <source>
        <dbReference type="ARBA" id="ARBA00000909"/>
    </source>
</evidence>
<gene>
    <name evidence="23" type="ORF">METZ01_LOCUS77940</name>
</gene>
<dbReference type="EC" id="4.2.1.136" evidence="7"/>
<evidence type="ECO:0000256" key="10">
    <source>
        <dbReference type="ARBA" id="ARBA00022840"/>
    </source>
</evidence>
<evidence type="ECO:0000256" key="20">
    <source>
        <dbReference type="ARBA" id="ARBA00049209"/>
    </source>
</evidence>
<evidence type="ECO:0000256" key="4">
    <source>
        <dbReference type="ARBA" id="ARBA00006001"/>
    </source>
</evidence>
<evidence type="ECO:0000256" key="19">
    <source>
        <dbReference type="ARBA" id="ARBA00048238"/>
    </source>
</evidence>
<comment type="catalytic activity">
    <reaction evidence="19">
        <text>(6S)-NADHX + ADP = AMP + phosphate + NADH + H(+)</text>
        <dbReference type="Rhea" id="RHEA:32223"/>
        <dbReference type="ChEBI" id="CHEBI:15378"/>
        <dbReference type="ChEBI" id="CHEBI:43474"/>
        <dbReference type="ChEBI" id="CHEBI:57945"/>
        <dbReference type="ChEBI" id="CHEBI:64074"/>
        <dbReference type="ChEBI" id="CHEBI:456215"/>
        <dbReference type="ChEBI" id="CHEBI:456216"/>
        <dbReference type="EC" id="4.2.1.136"/>
    </reaction>
</comment>
<evidence type="ECO:0000313" key="23">
    <source>
        <dbReference type="EMBL" id="SVA25086.1"/>
    </source>
</evidence>
<dbReference type="NCBIfam" id="TIGR00196">
    <property type="entry name" value="yjeF_cterm"/>
    <property type="match status" value="1"/>
</dbReference>
<evidence type="ECO:0000256" key="5">
    <source>
        <dbReference type="ARBA" id="ARBA00009524"/>
    </source>
</evidence>
<comment type="catalytic activity">
    <reaction evidence="2">
        <text>(6R)-NADPHX = (6S)-NADPHX</text>
        <dbReference type="Rhea" id="RHEA:32227"/>
        <dbReference type="ChEBI" id="CHEBI:64076"/>
        <dbReference type="ChEBI" id="CHEBI:64077"/>
        <dbReference type="EC" id="5.1.99.6"/>
    </reaction>
</comment>
<dbReference type="PANTHER" id="PTHR12592">
    <property type="entry name" value="ATP-DEPENDENT (S)-NAD(P)H-HYDRATE DEHYDRATASE FAMILY MEMBER"/>
    <property type="match status" value="1"/>
</dbReference>
<accession>A0A381UA39</accession>
<dbReference type="InterPro" id="IPR017953">
    <property type="entry name" value="Carbohydrate_kinase_pred_CS"/>
</dbReference>
<evidence type="ECO:0000256" key="16">
    <source>
        <dbReference type="ARBA" id="ARBA00023268"/>
    </source>
</evidence>
<keyword evidence="11" id="KW-0521">NADP</keyword>
<evidence type="ECO:0000256" key="1">
    <source>
        <dbReference type="ARBA" id="ARBA00000013"/>
    </source>
</evidence>
<dbReference type="Pfam" id="PF01256">
    <property type="entry name" value="Carb_kinase"/>
    <property type="match status" value="1"/>
</dbReference>
<sequence length="518" mass="53837">MKIVTSSEMADIEERSADCGVSINVLLDNAGQRVASEIESEFGPIFGARILALIGPGNNGSDGLVACTRLVKHGAKVTAAILTTRPELDGRLRQAVSSGVDVLEVSESSKGVSALGEIVASSHVVIDAVLGTGASRPILNPISSYLKTVKKCMKDSTFIAAVDLPSGVNANTGSVDESVIVPQLTVVLGYLKIGHLTQPGAAACGVLKIVDIGIPEGLHSHIDVNVITAGHAASLVPRRLVDSNKGTFGRTMVVGGSENYSGAPGLAGAAAARAGAGLVTLAVPQSITYTANRLVPEATLLPLYDVDGEILDGWSSARLIYESLYRYSALLVGCGLGMSRQTRILIDCLILSNMHLPPLVIDADGLNIISKFYKWWDRLPEQSILTPHVGEMSRLTGLSVKQIQSDRLGVVKTYSKEWRKVVVLKGANTLVGEPNGSVWISGVANPALASAGTGDVLSGIISGFASQGLGLADSAVLGVYVHGAAGGVISERTGPSGLLASDLLLELPNVVSFLRKNL</sequence>
<feature type="domain" description="YjeF C-terminal" evidence="21">
    <location>
        <begin position="228"/>
        <end position="514"/>
    </location>
</feature>
<dbReference type="GO" id="GO:0005524">
    <property type="term" value="F:ATP binding"/>
    <property type="evidence" value="ECO:0007669"/>
    <property type="project" value="UniProtKB-KW"/>
</dbReference>
<dbReference type="EMBL" id="UINC01006037">
    <property type="protein sequence ID" value="SVA25086.1"/>
    <property type="molecule type" value="Genomic_DNA"/>
</dbReference>
<keyword evidence="15" id="KW-0456">Lyase</keyword>
<organism evidence="23">
    <name type="scientific">marine metagenome</name>
    <dbReference type="NCBI Taxonomy" id="408172"/>
    <lineage>
        <taxon>unclassified sequences</taxon>
        <taxon>metagenomes</taxon>
        <taxon>ecological metagenomes</taxon>
    </lineage>
</organism>
<evidence type="ECO:0000256" key="7">
    <source>
        <dbReference type="ARBA" id="ARBA00013129"/>
    </source>
</evidence>
<dbReference type="AlphaFoldDB" id="A0A381UA39"/>
<dbReference type="EC" id="5.1.99.6" evidence="6"/>
<keyword evidence="12" id="KW-0630">Potassium</keyword>
<keyword evidence="10" id="KW-0067">ATP-binding</keyword>
<dbReference type="PROSITE" id="PS01050">
    <property type="entry name" value="YJEF_C_2"/>
    <property type="match status" value="1"/>
</dbReference>
<reference evidence="23" key="1">
    <citation type="submission" date="2018-05" db="EMBL/GenBank/DDBJ databases">
        <authorList>
            <person name="Lanie J.A."/>
            <person name="Ng W.-L."/>
            <person name="Kazmierczak K.M."/>
            <person name="Andrzejewski T.M."/>
            <person name="Davidsen T.M."/>
            <person name="Wayne K.J."/>
            <person name="Tettelin H."/>
            <person name="Glass J.I."/>
            <person name="Rusch D."/>
            <person name="Podicherti R."/>
            <person name="Tsui H.-C.T."/>
            <person name="Winkler M.E."/>
        </authorList>
    </citation>
    <scope>NUCLEOTIDE SEQUENCE</scope>
</reference>
<dbReference type="InterPro" id="IPR036652">
    <property type="entry name" value="YjeF_N_dom_sf"/>
</dbReference>
<dbReference type="HAMAP" id="MF_01966">
    <property type="entry name" value="NADHX_epimerase"/>
    <property type="match status" value="1"/>
</dbReference>
<dbReference type="Pfam" id="PF03853">
    <property type="entry name" value="YjeF_N"/>
    <property type="match status" value="1"/>
</dbReference>
<keyword evidence="8" id="KW-0479">Metal-binding</keyword>
<evidence type="ECO:0000256" key="11">
    <source>
        <dbReference type="ARBA" id="ARBA00022857"/>
    </source>
</evidence>
<protein>
    <recommendedName>
        <fullName evidence="18">Nicotinamide nucleotide repair protein</fullName>
        <ecNumber evidence="7">4.2.1.136</ecNumber>
        <ecNumber evidence="6">5.1.99.6</ecNumber>
    </recommendedName>
</protein>
<dbReference type="NCBIfam" id="TIGR00197">
    <property type="entry name" value="yjeF_nterm"/>
    <property type="match status" value="1"/>
</dbReference>
<dbReference type="Gene3D" id="3.40.50.10260">
    <property type="entry name" value="YjeF N-terminal domain"/>
    <property type="match status" value="1"/>
</dbReference>
<evidence type="ECO:0000256" key="9">
    <source>
        <dbReference type="ARBA" id="ARBA00022741"/>
    </source>
</evidence>
<evidence type="ECO:0000256" key="14">
    <source>
        <dbReference type="ARBA" id="ARBA00023235"/>
    </source>
</evidence>
<dbReference type="PROSITE" id="PS51385">
    <property type="entry name" value="YJEF_N"/>
    <property type="match status" value="1"/>
</dbReference>
<evidence type="ECO:0000256" key="6">
    <source>
        <dbReference type="ARBA" id="ARBA00012228"/>
    </source>
</evidence>
<dbReference type="InterPro" id="IPR004443">
    <property type="entry name" value="YjeF_N_dom"/>
</dbReference>
<dbReference type="SUPFAM" id="SSF64153">
    <property type="entry name" value="YjeF N-terminal domain-like"/>
    <property type="match status" value="1"/>
</dbReference>
<keyword evidence="16" id="KW-0511">Multifunctional enzyme</keyword>
<dbReference type="InterPro" id="IPR000631">
    <property type="entry name" value="CARKD"/>
</dbReference>
<dbReference type="GO" id="GO:0110051">
    <property type="term" value="P:metabolite repair"/>
    <property type="evidence" value="ECO:0007669"/>
    <property type="project" value="TreeGrafter"/>
</dbReference>
<evidence type="ECO:0000256" key="3">
    <source>
        <dbReference type="ARBA" id="ARBA00001958"/>
    </source>
</evidence>
<feature type="domain" description="YjeF N-terminal" evidence="22">
    <location>
        <begin position="9"/>
        <end position="220"/>
    </location>
</feature>
<comment type="catalytic activity">
    <reaction evidence="1">
        <text>(6R)-NADHX = (6S)-NADHX</text>
        <dbReference type="Rhea" id="RHEA:32215"/>
        <dbReference type="ChEBI" id="CHEBI:64074"/>
        <dbReference type="ChEBI" id="CHEBI:64075"/>
        <dbReference type="EC" id="5.1.99.6"/>
    </reaction>
</comment>
<comment type="catalytic activity">
    <reaction evidence="20">
        <text>(6S)-NADPHX + ADP = AMP + phosphate + NADPH + H(+)</text>
        <dbReference type="Rhea" id="RHEA:32235"/>
        <dbReference type="ChEBI" id="CHEBI:15378"/>
        <dbReference type="ChEBI" id="CHEBI:43474"/>
        <dbReference type="ChEBI" id="CHEBI:57783"/>
        <dbReference type="ChEBI" id="CHEBI:64076"/>
        <dbReference type="ChEBI" id="CHEBI:456215"/>
        <dbReference type="ChEBI" id="CHEBI:456216"/>
        <dbReference type="EC" id="4.2.1.136"/>
    </reaction>
</comment>
<dbReference type="PIRSF" id="PIRSF017184">
    <property type="entry name" value="Nnr"/>
    <property type="match status" value="1"/>
</dbReference>
<proteinExistence type="inferred from homology"/>